<protein>
    <submittedName>
        <fullName evidence="1">GNAT family N-acetyltransferase</fullName>
    </submittedName>
</protein>
<proteinExistence type="predicted"/>
<dbReference type="EMBL" id="CP081303">
    <property type="protein sequence ID" value="QZE13355.1"/>
    <property type="molecule type" value="Genomic_DNA"/>
</dbReference>
<dbReference type="Proteomes" id="UP000826212">
    <property type="component" value="Chromosome"/>
</dbReference>
<organism evidence="1 2">
    <name type="scientific">Halosquirtibacter laminarini</name>
    <dbReference type="NCBI Taxonomy" id="3374600"/>
    <lineage>
        <taxon>Bacteria</taxon>
        <taxon>Pseudomonadati</taxon>
        <taxon>Bacteroidota</taxon>
        <taxon>Bacteroidia</taxon>
        <taxon>Marinilabiliales</taxon>
        <taxon>Prolixibacteraceae</taxon>
        <taxon>Halosquirtibacter</taxon>
    </lineage>
</organism>
<gene>
    <name evidence="1" type="ORF">K4L44_12255</name>
</gene>
<accession>A0AC61NMK0</accession>
<evidence type="ECO:0000313" key="2">
    <source>
        <dbReference type="Proteomes" id="UP000826212"/>
    </source>
</evidence>
<evidence type="ECO:0000313" key="1">
    <source>
        <dbReference type="EMBL" id="QZE13355.1"/>
    </source>
</evidence>
<reference evidence="1" key="1">
    <citation type="submission" date="2021-08" db="EMBL/GenBank/DDBJ databases">
        <title>Novel anaerobic bacterium isolated from sea squirt in East Sea, Republic of Korea.</title>
        <authorList>
            <person name="Nguyen T.H."/>
            <person name="Li Z."/>
            <person name="Lee Y.-J."/>
            <person name="Ko J."/>
            <person name="Kim S.-G."/>
        </authorList>
    </citation>
    <scope>NUCLEOTIDE SEQUENCE</scope>
    <source>
        <strain evidence="1">KCTC 25031</strain>
    </source>
</reference>
<sequence>MKQIIAPIDRELLLVELTPEKMLRKTNKAGNEIYVLNHHNAPNTMLEIGRLRELTFRAAGGGTGKEVDIDSYDTDDVPYEQLIVWNPDQQEILGGYRYILCKNLPKNEKGEVHLATSRLFKFSTEFVEDFLPYVIELGRSFVQPDYQSSKAGAKGLFALDNLWDGLGALMINHPEMLYFFGKVTMYTSYNVDARNLILYFFDRYFGDDDKLVYPFEPMSVSLDTDRLDRMFDGLNYDEGYKVLSVEVRKLGEKIPPLINAYMGLSPTMRTFGTVVNNHFGEVEETGIMIDIDEMYDGKINRHVSSYLDQIAENNEVPMIRFQ</sequence>
<keyword evidence="2" id="KW-1185">Reference proteome</keyword>
<name>A0AC61NMK0_9BACT</name>